<dbReference type="GO" id="GO:1990904">
    <property type="term" value="C:ribonucleoprotein complex"/>
    <property type="evidence" value="ECO:0007669"/>
    <property type="project" value="UniProtKB-KW"/>
</dbReference>
<dbReference type="GO" id="GO:0003735">
    <property type="term" value="F:structural constituent of ribosome"/>
    <property type="evidence" value="ECO:0007669"/>
    <property type="project" value="InterPro"/>
</dbReference>
<evidence type="ECO:0000256" key="3">
    <source>
        <dbReference type="ARBA" id="ARBA00023274"/>
    </source>
</evidence>
<dbReference type="Proteomes" id="UP000886653">
    <property type="component" value="Unassembled WGS sequence"/>
</dbReference>
<evidence type="ECO:0000313" key="5">
    <source>
        <dbReference type="Proteomes" id="UP000886653"/>
    </source>
</evidence>
<keyword evidence="3" id="KW-0687">Ribonucleoprotein</keyword>
<dbReference type="InterPro" id="IPR012340">
    <property type="entry name" value="NA-bd_OB-fold"/>
</dbReference>
<keyword evidence="2" id="KW-0689">Ribosomal protein</keyword>
<organism evidence="4 5">
    <name type="scientific">Cronartium quercuum f. sp. fusiforme G11</name>
    <dbReference type="NCBI Taxonomy" id="708437"/>
    <lineage>
        <taxon>Eukaryota</taxon>
        <taxon>Fungi</taxon>
        <taxon>Dikarya</taxon>
        <taxon>Basidiomycota</taxon>
        <taxon>Pucciniomycotina</taxon>
        <taxon>Pucciniomycetes</taxon>
        <taxon>Pucciniales</taxon>
        <taxon>Coleosporiaceae</taxon>
        <taxon>Cronartium</taxon>
    </lineage>
</organism>
<evidence type="ECO:0008006" key="6">
    <source>
        <dbReference type="Google" id="ProtNLM"/>
    </source>
</evidence>
<evidence type="ECO:0000256" key="2">
    <source>
        <dbReference type="ARBA" id="ARBA00022980"/>
    </source>
</evidence>
<dbReference type="InterPro" id="IPR000266">
    <property type="entry name" value="Ribosomal_uS17"/>
</dbReference>
<proteinExistence type="inferred from homology"/>
<dbReference type="AlphaFoldDB" id="A0A9P6NKC2"/>
<dbReference type="SUPFAM" id="SSF50249">
    <property type="entry name" value="Nucleic acid-binding proteins"/>
    <property type="match status" value="1"/>
</dbReference>
<evidence type="ECO:0000313" key="4">
    <source>
        <dbReference type="EMBL" id="KAG0148601.1"/>
    </source>
</evidence>
<gene>
    <name evidence="4" type="ORF">CROQUDRAFT_669819</name>
</gene>
<dbReference type="Gene3D" id="2.40.50.140">
    <property type="entry name" value="Nucleic acid-binding proteins"/>
    <property type="match status" value="1"/>
</dbReference>
<reference evidence="4" key="1">
    <citation type="submission" date="2013-11" db="EMBL/GenBank/DDBJ databases">
        <title>Genome sequence of the fusiform rust pathogen reveals effectors for host alternation and coevolution with pine.</title>
        <authorList>
            <consortium name="DOE Joint Genome Institute"/>
            <person name="Smith K."/>
            <person name="Pendleton A."/>
            <person name="Kubisiak T."/>
            <person name="Anderson C."/>
            <person name="Salamov A."/>
            <person name="Aerts A."/>
            <person name="Riley R."/>
            <person name="Clum A."/>
            <person name="Lindquist E."/>
            <person name="Ence D."/>
            <person name="Campbell M."/>
            <person name="Kronenberg Z."/>
            <person name="Feau N."/>
            <person name="Dhillon B."/>
            <person name="Hamelin R."/>
            <person name="Burleigh J."/>
            <person name="Smith J."/>
            <person name="Yandell M."/>
            <person name="Nelson C."/>
            <person name="Grigoriev I."/>
            <person name="Davis J."/>
        </authorList>
    </citation>
    <scope>NUCLEOTIDE SEQUENCE</scope>
    <source>
        <strain evidence="4">G11</strain>
    </source>
</reference>
<protein>
    <recommendedName>
        <fullName evidence="6">30S ribosomal protein S17, chloroplastic</fullName>
    </recommendedName>
</protein>
<accession>A0A9P6NKC2</accession>
<dbReference type="Pfam" id="PF00366">
    <property type="entry name" value="Ribosomal_S17"/>
    <property type="match status" value="1"/>
</dbReference>
<evidence type="ECO:0000256" key="1">
    <source>
        <dbReference type="ARBA" id="ARBA00010254"/>
    </source>
</evidence>
<dbReference type="EMBL" id="MU167235">
    <property type="protein sequence ID" value="KAG0148601.1"/>
    <property type="molecule type" value="Genomic_DNA"/>
</dbReference>
<dbReference type="GO" id="GO:0006412">
    <property type="term" value="P:translation"/>
    <property type="evidence" value="ECO:0007669"/>
    <property type="project" value="InterPro"/>
</dbReference>
<comment type="caution">
    <text evidence="4">The sequence shown here is derived from an EMBL/GenBank/DDBJ whole genome shotgun (WGS) entry which is preliminary data.</text>
</comment>
<sequence>MSAGKVLARPLVGIVQQSGVRAKTVRVVATSYVVHPVVPKAIARKTIYVAHDEHRISKRGDRVELAPIGRRISPNKTFEVKRVLN</sequence>
<keyword evidence="5" id="KW-1185">Reference proteome</keyword>
<dbReference type="GO" id="GO:0005840">
    <property type="term" value="C:ribosome"/>
    <property type="evidence" value="ECO:0007669"/>
    <property type="project" value="UniProtKB-KW"/>
</dbReference>
<dbReference type="OrthoDB" id="274752at2759"/>
<name>A0A9P6NKC2_9BASI</name>
<comment type="similarity">
    <text evidence="1">Belongs to the universal ribosomal protein uS17 family.</text>
</comment>